<organism evidence="3 4">
    <name type="scientific">Nocardia halotolerans</name>
    <dbReference type="NCBI Taxonomy" id="1755878"/>
    <lineage>
        <taxon>Bacteria</taxon>
        <taxon>Bacillati</taxon>
        <taxon>Actinomycetota</taxon>
        <taxon>Actinomycetes</taxon>
        <taxon>Mycobacteriales</taxon>
        <taxon>Nocardiaceae</taxon>
        <taxon>Nocardia</taxon>
    </lineage>
</organism>
<dbReference type="InterPro" id="IPR051199">
    <property type="entry name" value="LPS_LOS_Heptosyltrfase"/>
</dbReference>
<sequence>MPTEMTVPGDGVSGPNTRPFPGVDRIVVLCGGGMGDLLLALPAVQALAAAYPAARITLLGSALQAALLCSRPGPVADVRVLAPPGGRAEAEQLADIGSEGVDLGVALHGGDGWSNHLLWRIGARWTVGFQPAGAVPAARSATFRYYQHEMIRALEVVAAAGAPAVTLEPHLVSTPADAMAAAKLTEGLSGPIVTIHPSAADSRRRWPAGKFAEVIGHCVRTGATVFLVGGGTDRDLLRDIVGRLPAREARRVRCLVGSDMTRLCGLLTRTTVFVGNDSGPRHLARALGVPTVGIFWIGDLVSAGPLNRSHDRVLTAWTTRCEVCGVTLTDDGVPRCDHDGSIVAAVAVADVCREVDAFLGGAVVFLRSVAQRPSAPTPPTADLP</sequence>
<keyword evidence="2" id="KW-0808">Transferase</keyword>
<dbReference type="Gene3D" id="3.40.50.2000">
    <property type="entry name" value="Glycogen Phosphorylase B"/>
    <property type="match status" value="2"/>
</dbReference>
<dbReference type="SUPFAM" id="SSF53756">
    <property type="entry name" value="UDP-Glycosyltransferase/glycogen phosphorylase"/>
    <property type="match status" value="1"/>
</dbReference>
<accession>A0ABV8VJ83</accession>
<dbReference type="CDD" id="cd03789">
    <property type="entry name" value="GT9_LPS_heptosyltransferase"/>
    <property type="match status" value="1"/>
</dbReference>
<dbReference type="PANTHER" id="PTHR30160:SF1">
    <property type="entry name" value="LIPOPOLYSACCHARIDE 1,2-N-ACETYLGLUCOSAMINETRANSFERASE-RELATED"/>
    <property type="match status" value="1"/>
</dbReference>
<evidence type="ECO:0000313" key="4">
    <source>
        <dbReference type="Proteomes" id="UP001595844"/>
    </source>
</evidence>
<comment type="caution">
    <text evidence="3">The sequence shown here is derived from an EMBL/GenBank/DDBJ whole genome shotgun (WGS) entry which is preliminary data.</text>
</comment>
<protein>
    <submittedName>
        <fullName evidence="3">Glycosyltransferase family 9 protein</fullName>
    </submittedName>
</protein>
<proteinExistence type="predicted"/>
<dbReference type="Proteomes" id="UP001595844">
    <property type="component" value="Unassembled WGS sequence"/>
</dbReference>
<dbReference type="Pfam" id="PF01075">
    <property type="entry name" value="Glyco_transf_9"/>
    <property type="match status" value="1"/>
</dbReference>
<evidence type="ECO:0000256" key="2">
    <source>
        <dbReference type="ARBA" id="ARBA00022679"/>
    </source>
</evidence>
<dbReference type="RefSeq" id="WP_378564194.1">
    <property type="nucleotide sequence ID" value="NZ_JBHSDL010000025.1"/>
</dbReference>
<dbReference type="InterPro" id="IPR002201">
    <property type="entry name" value="Glyco_trans_9"/>
</dbReference>
<name>A0ABV8VJ83_9NOCA</name>
<evidence type="ECO:0000313" key="3">
    <source>
        <dbReference type="EMBL" id="MFC4376086.1"/>
    </source>
</evidence>
<keyword evidence="4" id="KW-1185">Reference proteome</keyword>
<evidence type="ECO:0000256" key="1">
    <source>
        <dbReference type="ARBA" id="ARBA00022676"/>
    </source>
</evidence>
<gene>
    <name evidence="3" type="ORF">ACFO5K_18480</name>
</gene>
<dbReference type="EMBL" id="JBHSDL010000025">
    <property type="protein sequence ID" value="MFC4376086.1"/>
    <property type="molecule type" value="Genomic_DNA"/>
</dbReference>
<reference evidence="4" key="1">
    <citation type="journal article" date="2019" name="Int. J. Syst. Evol. Microbiol.">
        <title>The Global Catalogue of Microorganisms (GCM) 10K type strain sequencing project: providing services to taxonomists for standard genome sequencing and annotation.</title>
        <authorList>
            <consortium name="The Broad Institute Genomics Platform"/>
            <consortium name="The Broad Institute Genome Sequencing Center for Infectious Disease"/>
            <person name="Wu L."/>
            <person name="Ma J."/>
        </authorList>
    </citation>
    <scope>NUCLEOTIDE SEQUENCE [LARGE SCALE GENOMIC DNA]</scope>
    <source>
        <strain evidence="4">IBRC-M 10490</strain>
    </source>
</reference>
<dbReference type="PANTHER" id="PTHR30160">
    <property type="entry name" value="TETRAACYLDISACCHARIDE 4'-KINASE-RELATED"/>
    <property type="match status" value="1"/>
</dbReference>
<keyword evidence="1" id="KW-0328">Glycosyltransferase</keyword>